<feature type="compositionally biased region" description="Low complexity" evidence="5">
    <location>
        <begin position="243"/>
        <end position="258"/>
    </location>
</feature>
<dbReference type="GO" id="GO:0043565">
    <property type="term" value="F:sequence-specific DNA binding"/>
    <property type="evidence" value="ECO:0007669"/>
    <property type="project" value="InterPro"/>
</dbReference>
<evidence type="ECO:0000256" key="2">
    <source>
        <dbReference type="ARBA" id="ARBA00022771"/>
    </source>
</evidence>
<gene>
    <name evidence="8" type="ORF">D9611_004809</name>
</gene>
<dbReference type="SMART" id="SM00401">
    <property type="entry name" value="ZnF_GATA"/>
    <property type="match status" value="1"/>
</dbReference>
<evidence type="ECO:0000259" key="7">
    <source>
        <dbReference type="PROSITE" id="PS50114"/>
    </source>
</evidence>
<dbReference type="Gene3D" id="3.30.50.10">
    <property type="entry name" value="Erythroid Transcription Factor GATA-1, subunit A"/>
    <property type="match status" value="1"/>
</dbReference>
<dbReference type="AlphaFoldDB" id="A0A8H5B4V8"/>
<evidence type="ECO:0000313" key="9">
    <source>
        <dbReference type="Proteomes" id="UP000541558"/>
    </source>
</evidence>
<keyword evidence="1" id="KW-0479">Metal-binding</keyword>
<evidence type="ECO:0008006" key="10">
    <source>
        <dbReference type="Google" id="ProtNLM"/>
    </source>
</evidence>
<dbReference type="InterPro" id="IPR051140">
    <property type="entry name" value="GATA_TF"/>
</dbReference>
<dbReference type="OrthoDB" id="2162994at2759"/>
<feature type="region of interest" description="Disordered" evidence="5">
    <location>
        <begin position="228"/>
        <end position="349"/>
    </location>
</feature>
<dbReference type="Proteomes" id="UP000541558">
    <property type="component" value="Unassembled WGS sequence"/>
</dbReference>
<comment type="caution">
    <text evidence="8">The sequence shown here is derived from an EMBL/GenBank/DDBJ whole genome shotgun (WGS) entry which is preliminary data.</text>
</comment>
<dbReference type="GO" id="GO:0006355">
    <property type="term" value="P:regulation of DNA-templated transcription"/>
    <property type="evidence" value="ECO:0007669"/>
    <property type="project" value="InterPro"/>
</dbReference>
<feature type="compositionally biased region" description="Polar residues" evidence="5">
    <location>
        <begin position="1"/>
        <end position="19"/>
    </location>
</feature>
<dbReference type="InterPro" id="IPR000679">
    <property type="entry name" value="Znf_GATA"/>
</dbReference>
<dbReference type="PROSITE" id="PS50114">
    <property type="entry name" value="GATA_ZN_FINGER_2"/>
    <property type="match status" value="1"/>
</dbReference>
<evidence type="ECO:0000259" key="6">
    <source>
        <dbReference type="PROSITE" id="PS50112"/>
    </source>
</evidence>
<dbReference type="PANTHER" id="PTHR45658">
    <property type="entry name" value="GATA TRANSCRIPTION FACTOR"/>
    <property type="match status" value="1"/>
</dbReference>
<keyword evidence="3" id="KW-0862">Zinc</keyword>
<feature type="region of interest" description="Disordered" evidence="5">
    <location>
        <begin position="1"/>
        <end position="33"/>
    </location>
</feature>
<dbReference type="CDD" id="cd00202">
    <property type="entry name" value="ZnF_GATA"/>
    <property type="match status" value="1"/>
</dbReference>
<feature type="domain" description="GATA-type" evidence="7">
    <location>
        <begin position="288"/>
        <end position="315"/>
    </location>
</feature>
<dbReference type="PANTHER" id="PTHR45658:SF18">
    <property type="entry name" value="PROTEIN GAT2"/>
    <property type="match status" value="1"/>
</dbReference>
<protein>
    <recommendedName>
        <fullName evidence="10">GATA-type domain-containing protein</fullName>
    </recommendedName>
</protein>
<sequence>MSTSTPRPPSQAASGLPSQTPGPFDFPPDPPSSASKIAGQFDFTKKKRWADLAVADTVESVAFVINAATSTVLWCAPAIAEVLGWREADLIDSELTEYMNDEDGARFRGDLDSLVLLGTPLDTQLWMKVNRSAVSWTDSEEARVSLVGSAKTVEIGESTKITVVFLYAKHRIPEAPQALLALEMERMELELRLMSFRAEATPELLEELASSQAANEGANSFYTSSNLAAQPQEGEEPLEARSDSGPGPSGNQPSPDSSKGSPTAEEDAPEEGPKKKKAKKSLGEQHVCITCGRTDSPEWRKGPLGPKTLCNACGLRWAKQNRPKDDPETGAAKEAGEDSSSTPGSDKNF</sequence>
<dbReference type="Pfam" id="PF00320">
    <property type="entry name" value="GATA"/>
    <property type="match status" value="1"/>
</dbReference>
<dbReference type="EMBL" id="JAACJK010000220">
    <property type="protein sequence ID" value="KAF5315787.1"/>
    <property type="molecule type" value="Genomic_DNA"/>
</dbReference>
<evidence type="ECO:0000256" key="5">
    <source>
        <dbReference type="SAM" id="MobiDB-lite"/>
    </source>
</evidence>
<keyword evidence="2 4" id="KW-0863">Zinc-finger</keyword>
<name>A0A8H5B4V8_9AGAR</name>
<evidence type="ECO:0000313" key="8">
    <source>
        <dbReference type="EMBL" id="KAF5315787.1"/>
    </source>
</evidence>
<accession>A0A8H5B4V8</accession>
<keyword evidence="9" id="KW-1185">Reference proteome</keyword>
<dbReference type="InterPro" id="IPR000014">
    <property type="entry name" value="PAS"/>
</dbReference>
<evidence type="ECO:0000256" key="3">
    <source>
        <dbReference type="ARBA" id="ARBA00022833"/>
    </source>
</evidence>
<reference evidence="8 9" key="1">
    <citation type="journal article" date="2020" name="ISME J.">
        <title>Uncovering the hidden diversity of litter-decomposition mechanisms in mushroom-forming fungi.</title>
        <authorList>
            <person name="Floudas D."/>
            <person name="Bentzer J."/>
            <person name="Ahren D."/>
            <person name="Johansson T."/>
            <person name="Persson P."/>
            <person name="Tunlid A."/>
        </authorList>
    </citation>
    <scope>NUCLEOTIDE SEQUENCE [LARGE SCALE GENOMIC DNA]</scope>
    <source>
        <strain evidence="8 9">CBS 175.51</strain>
    </source>
</reference>
<proteinExistence type="predicted"/>
<organism evidence="8 9">
    <name type="scientific">Ephemerocybe angulata</name>
    <dbReference type="NCBI Taxonomy" id="980116"/>
    <lineage>
        <taxon>Eukaryota</taxon>
        <taxon>Fungi</taxon>
        <taxon>Dikarya</taxon>
        <taxon>Basidiomycota</taxon>
        <taxon>Agaricomycotina</taxon>
        <taxon>Agaricomycetes</taxon>
        <taxon>Agaricomycetidae</taxon>
        <taxon>Agaricales</taxon>
        <taxon>Agaricineae</taxon>
        <taxon>Psathyrellaceae</taxon>
        <taxon>Ephemerocybe</taxon>
    </lineage>
</organism>
<dbReference type="InterPro" id="IPR013088">
    <property type="entry name" value="Znf_NHR/GATA"/>
</dbReference>
<evidence type="ECO:0000256" key="1">
    <source>
        <dbReference type="ARBA" id="ARBA00022723"/>
    </source>
</evidence>
<dbReference type="SUPFAM" id="SSF57716">
    <property type="entry name" value="Glucocorticoid receptor-like (DNA-binding domain)"/>
    <property type="match status" value="1"/>
</dbReference>
<feature type="compositionally biased region" description="Polar residues" evidence="5">
    <location>
        <begin position="338"/>
        <end position="349"/>
    </location>
</feature>
<feature type="domain" description="PAS" evidence="6">
    <location>
        <begin position="54"/>
        <end position="118"/>
    </location>
</feature>
<dbReference type="GO" id="GO:0008270">
    <property type="term" value="F:zinc ion binding"/>
    <property type="evidence" value="ECO:0007669"/>
    <property type="project" value="UniProtKB-KW"/>
</dbReference>
<dbReference type="PROSITE" id="PS00344">
    <property type="entry name" value="GATA_ZN_FINGER_1"/>
    <property type="match status" value="1"/>
</dbReference>
<dbReference type="PROSITE" id="PS50112">
    <property type="entry name" value="PAS"/>
    <property type="match status" value="1"/>
</dbReference>
<dbReference type="CDD" id="cd00130">
    <property type="entry name" value="PAS"/>
    <property type="match status" value="1"/>
</dbReference>
<evidence type="ECO:0000256" key="4">
    <source>
        <dbReference type="PROSITE-ProRule" id="PRU00094"/>
    </source>
</evidence>